<name>E8UAU1_DEIML</name>
<dbReference type="eggNOG" id="COG2909">
    <property type="taxonomic scope" value="Bacteria"/>
</dbReference>
<reference evidence="2 3" key="1">
    <citation type="journal article" date="2011" name="Stand. Genomic Sci.">
        <title>Complete genome sequence of Deinococcus maricopensis type strain (LB-34).</title>
        <authorList>
            <person name="Pukall R."/>
            <person name="Zeytun A."/>
            <person name="Lucas S."/>
            <person name="Lapidus A."/>
            <person name="Hammon N."/>
            <person name="Deshpande S."/>
            <person name="Nolan M."/>
            <person name="Cheng J.F."/>
            <person name="Pitluck S."/>
            <person name="Liolios K."/>
            <person name="Pagani I."/>
            <person name="Mikhailova N."/>
            <person name="Ivanova N."/>
            <person name="Mavromatis K."/>
            <person name="Pati A."/>
            <person name="Tapia R."/>
            <person name="Han C."/>
            <person name="Goodwin L."/>
            <person name="Chen A."/>
            <person name="Palaniappan K."/>
            <person name="Land M."/>
            <person name="Hauser L."/>
            <person name="Chang Y.J."/>
            <person name="Jeffries C.D."/>
            <person name="Brambilla E.M."/>
            <person name="Rohde M."/>
            <person name="Goker M."/>
            <person name="Detter J.C."/>
            <person name="Woyke T."/>
            <person name="Bristow J."/>
            <person name="Eisen J.A."/>
            <person name="Markowitz V."/>
            <person name="Hugenholtz P."/>
            <person name="Kyrpides N.C."/>
            <person name="Klenk H.P."/>
        </authorList>
    </citation>
    <scope>NUCLEOTIDE SEQUENCE [LARGE SCALE GENOMIC DNA]</scope>
    <source>
        <strain evidence="3">DSM 21211 / LMG 22137 / NRRL B-23946 / LB-34</strain>
    </source>
</reference>
<dbReference type="PANTHER" id="PTHR35807:SF2">
    <property type="entry name" value="TRANSCRIPTIONAL ACTIVATOR DOMAIN"/>
    <property type="match status" value="1"/>
</dbReference>
<proteinExistence type="predicted"/>
<dbReference type="SMART" id="SM01043">
    <property type="entry name" value="BTAD"/>
    <property type="match status" value="1"/>
</dbReference>
<gene>
    <name evidence="2" type="ordered locus">Deima_2546</name>
</gene>
<evidence type="ECO:0000313" key="2">
    <source>
        <dbReference type="EMBL" id="ADV68180.1"/>
    </source>
</evidence>
<dbReference type="HOGENOM" id="CLU_015928_0_0_0"/>
<dbReference type="PANTHER" id="PTHR35807">
    <property type="entry name" value="TRANSCRIPTIONAL REGULATOR REDD-RELATED"/>
    <property type="match status" value="1"/>
</dbReference>
<dbReference type="Pfam" id="PF25873">
    <property type="entry name" value="WHD_MalT"/>
    <property type="match status" value="1"/>
</dbReference>
<evidence type="ECO:0000259" key="1">
    <source>
        <dbReference type="SMART" id="SM01043"/>
    </source>
</evidence>
<dbReference type="InterPro" id="IPR027417">
    <property type="entry name" value="P-loop_NTPase"/>
</dbReference>
<dbReference type="Pfam" id="PF13401">
    <property type="entry name" value="AAA_22"/>
    <property type="match status" value="1"/>
</dbReference>
<dbReference type="STRING" id="709986.Deima_2546"/>
<dbReference type="GO" id="GO:0016887">
    <property type="term" value="F:ATP hydrolysis activity"/>
    <property type="evidence" value="ECO:0007669"/>
    <property type="project" value="InterPro"/>
</dbReference>
<dbReference type="InterPro" id="IPR005158">
    <property type="entry name" value="BTAD"/>
</dbReference>
<dbReference type="OrthoDB" id="1137593at2"/>
<dbReference type="SUPFAM" id="SSF52540">
    <property type="entry name" value="P-loop containing nucleoside triphosphate hydrolases"/>
    <property type="match status" value="1"/>
</dbReference>
<protein>
    <submittedName>
        <fullName evidence="2">Transcriptional activator domain protein</fullName>
    </submittedName>
</protein>
<dbReference type="AlphaFoldDB" id="E8UAU1"/>
<dbReference type="KEGG" id="dmr:Deima_2546"/>
<accession>E8UAU1</accession>
<dbReference type="Gene3D" id="1.10.10.10">
    <property type="entry name" value="Winged helix-like DNA-binding domain superfamily/Winged helix DNA-binding domain"/>
    <property type="match status" value="1"/>
</dbReference>
<dbReference type="EMBL" id="CP002454">
    <property type="protein sequence ID" value="ADV68180.1"/>
    <property type="molecule type" value="Genomic_DNA"/>
</dbReference>
<dbReference type="InterPro" id="IPR051677">
    <property type="entry name" value="AfsR-DnrI-RedD_regulator"/>
</dbReference>
<dbReference type="InterPro" id="IPR059106">
    <property type="entry name" value="WHD_MalT"/>
</dbReference>
<organism evidence="2 3">
    <name type="scientific">Deinococcus maricopensis (strain DSM 21211 / LMG 22137 / NRRL B-23946 / LB-34)</name>
    <dbReference type="NCBI Taxonomy" id="709986"/>
    <lineage>
        <taxon>Bacteria</taxon>
        <taxon>Thermotogati</taxon>
        <taxon>Deinococcota</taxon>
        <taxon>Deinococci</taxon>
        <taxon>Deinococcales</taxon>
        <taxon>Deinococcaceae</taxon>
        <taxon>Deinococcus</taxon>
    </lineage>
</organism>
<evidence type="ECO:0000313" key="3">
    <source>
        <dbReference type="Proteomes" id="UP000008635"/>
    </source>
</evidence>
<dbReference type="Proteomes" id="UP000008635">
    <property type="component" value="Chromosome"/>
</dbReference>
<feature type="domain" description="Bacterial transcriptional activator" evidence="1">
    <location>
        <begin position="838"/>
        <end position="970"/>
    </location>
</feature>
<dbReference type="InterPro" id="IPR049945">
    <property type="entry name" value="AAA_22"/>
</dbReference>
<keyword evidence="3" id="KW-1185">Reference proteome</keyword>
<sequence precursor="true">MRGAVARPRLLEALQSARILTVTAPAGYGKTTALAAHLADLGGACWLTLDVDDADPRVLAGGLALALAGLPGGERLSALLNADAAPLAVARAAAELLEDTDTLLVIDEAQHTQGTDALLLLRTLLPARVALLTRTPLRWPELTALTLRGEARALGAADLAFTVQEVQALLDANGVTTRPEDVRRAHALTEGWPIAVRFLVQAAGQGRLRTEDLRDLEGEAPQLGTLFEYLAQEVLGPLDPALKALLLRACVFEEVTPELLEEGLGEPDARARLDALADGGTFLTRAGDAYRAHPLLRAHLRAQVPEREARAVAAQGAAFFEGTGRWRRAMAAHLQAGNADAAARLLLARGEGWLAQGRVHLMERSLARLPAGIWAQETALYGLLGDVRRAQSRYADAVAAYVQAPELMGLLGRARVYLDTVQPALAEPLLARAEALGGDVRVLRAENALNAGRLADAVALAPELAESARYALRRGDLERALTVARAARAEVGGERAAGNHREALLLESFVLSVLGDPGGAEAVARAGLAEGERLDSPFVRSLARARLGHAHLAGGQLRAARAAYEGALAGAEAVAPRLQVEPLMGLAYLTAVGGEAAAYGARATEAAQASGDRYMTGLARLTTALGALEAGQDAAAALEDARADFAACGDAFGVACVTLALFVAGRADARSAVASVRAYPFLLAHPSLLAPARTVAGRAAVLSRLRGAVLEAGERWDLAGVEAALGYDRGVPLGHPGWTVDVQVLGRVGARVNGAEPRDWGRAKARDLLALLAVHPDGLAREAAQEALFPDADPAVGERNFRVTLHALGQVLEAGAPGGFFLDRGDWVRLRVGPDLHVDLHAAWATLRAAPGTSGRAAALLALPGGVASVPLAAVEDVAAQYAARLPEAIAEEGAYALAHGRAPDAARLAEHALTLDAASEPAARVLMRARYALGNVAGVQRAYAACAAALRELGLTPLPETAALHRALTSFAP</sequence>
<reference evidence="3" key="2">
    <citation type="submission" date="2011-01" db="EMBL/GenBank/DDBJ databases">
        <title>The complete genome of Deinococcus maricopensis DSM 21211.</title>
        <authorList>
            <consortium name="US DOE Joint Genome Institute (JGI-PGF)"/>
            <person name="Lucas S."/>
            <person name="Copeland A."/>
            <person name="Lapidus A."/>
            <person name="Goodwin L."/>
            <person name="Pitluck S."/>
            <person name="Kyrpides N."/>
            <person name="Mavromatis K."/>
            <person name="Pagani I."/>
            <person name="Ivanova N."/>
            <person name="Ovchinnikova G."/>
            <person name="Zeytun A."/>
            <person name="Detter J.C."/>
            <person name="Han C."/>
            <person name="Land M."/>
            <person name="Hauser L."/>
            <person name="Markowitz V."/>
            <person name="Cheng J.-F."/>
            <person name="Hugenholtz P."/>
            <person name="Woyke T."/>
            <person name="Wu D."/>
            <person name="Pukall R."/>
            <person name="Gehrich-Schroeter G."/>
            <person name="Brambilla E."/>
            <person name="Klenk H.-P."/>
            <person name="Eisen J.A."/>
        </authorList>
    </citation>
    <scope>NUCLEOTIDE SEQUENCE [LARGE SCALE GENOMIC DNA]</scope>
    <source>
        <strain evidence="3">DSM 21211 / LMG 22137 / NRRL B-23946 / LB-34</strain>
    </source>
</reference>
<dbReference type="InterPro" id="IPR036388">
    <property type="entry name" value="WH-like_DNA-bd_sf"/>
</dbReference>